<keyword evidence="2" id="KW-1185">Reference proteome</keyword>
<dbReference type="RefSeq" id="XP_031427122.1">
    <property type="nucleotide sequence ID" value="XM_031571262.2"/>
</dbReference>
<sequence length="368" mass="41828">MEGEEMAAQLKALTELVQQLQADNRKLREEVTQRQAPPTDSGASSGQSSSSSTVHNDDRRPGPPVLERYVYIPRDRKCPRFSGKLSHDSLTVEEWVEEARRHLSLRPMPLSEQTLNIFDLLDGEAKAEVKFRPTSACDSPEKIFEILKSMYGCTQSYISLQKAFFQRRQLESESLREYSHALMHMLEAVNLRDPACFANPDIVLRDQFIENVRDVMLKRELRRQVRSQPSIVFYDIRSEAFRWVQEGEHTSQRPRAHSFSTHAAPAYDVDSNAVSAKPTNELTELKESLRKQQAQLDTILKRLDSSQLAAPSSLGPQSRPRLRFQADGTPICAHCSQPGHIARFCRSRSSTGPRIEVASHAQTQQQEN</sequence>
<dbReference type="GeneID" id="116221387"/>
<dbReference type="KEGG" id="char:116221387"/>
<dbReference type="InterPro" id="IPR036875">
    <property type="entry name" value="Znf_CCHC_sf"/>
</dbReference>
<evidence type="ECO:0000256" key="1">
    <source>
        <dbReference type="SAM" id="MobiDB-lite"/>
    </source>
</evidence>
<proteinExistence type="predicted"/>
<evidence type="ECO:0000313" key="3">
    <source>
        <dbReference type="RefSeq" id="XP_031427122.1"/>
    </source>
</evidence>
<accession>A0A6P8FVD0</accession>
<gene>
    <name evidence="3" type="primary">LOC116221387</name>
</gene>
<dbReference type="PANTHER" id="PTHR23095:SF17">
    <property type="entry name" value="PARANEOPLASTIC ANTIGEN MA1"/>
    <property type="match status" value="1"/>
</dbReference>
<feature type="compositionally biased region" description="Low complexity" evidence="1">
    <location>
        <begin position="41"/>
        <end position="52"/>
    </location>
</feature>
<name>A0A6P8FVD0_CLUHA</name>
<organism evidence="2 3">
    <name type="scientific">Clupea harengus</name>
    <name type="common">Atlantic herring</name>
    <dbReference type="NCBI Taxonomy" id="7950"/>
    <lineage>
        <taxon>Eukaryota</taxon>
        <taxon>Metazoa</taxon>
        <taxon>Chordata</taxon>
        <taxon>Craniata</taxon>
        <taxon>Vertebrata</taxon>
        <taxon>Euteleostomi</taxon>
        <taxon>Actinopterygii</taxon>
        <taxon>Neopterygii</taxon>
        <taxon>Teleostei</taxon>
        <taxon>Clupei</taxon>
        <taxon>Clupeiformes</taxon>
        <taxon>Clupeoidei</taxon>
        <taxon>Clupeidae</taxon>
        <taxon>Clupea</taxon>
    </lineage>
</organism>
<dbReference type="GO" id="GO:0008270">
    <property type="term" value="F:zinc ion binding"/>
    <property type="evidence" value="ECO:0007669"/>
    <property type="project" value="InterPro"/>
</dbReference>
<dbReference type="SUPFAM" id="SSF57756">
    <property type="entry name" value="Retrovirus zinc finger-like domains"/>
    <property type="match status" value="1"/>
</dbReference>
<dbReference type="AlphaFoldDB" id="A0A6P8FVD0"/>
<feature type="region of interest" description="Disordered" evidence="1">
    <location>
        <begin position="24"/>
        <end position="65"/>
    </location>
</feature>
<dbReference type="OrthoDB" id="10065209at2759"/>
<dbReference type="GO" id="GO:0003676">
    <property type="term" value="F:nucleic acid binding"/>
    <property type="evidence" value="ECO:0007669"/>
    <property type="project" value="InterPro"/>
</dbReference>
<dbReference type="InterPro" id="IPR026523">
    <property type="entry name" value="PNMA"/>
</dbReference>
<dbReference type="PANTHER" id="PTHR23095">
    <property type="entry name" value="PARANEOPLASTIC ANTIGEN"/>
    <property type="match status" value="1"/>
</dbReference>
<evidence type="ECO:0000313" key="2">
    <source>
        <dbReference type="Proteomes" id="UP000515152"/>
    </source>
</evidence>
<reference evidence="3" key="1">
    <citation type="submission" date="2025-08" db="UniProtKB">
        <authorList>
            <consortium name="RefSeq"/>
        </authorList>
    </citation>
    <scope>IDENTIFICATION</scope>
</reference>
<dbReference type="Proteomes" id="UP000515152">
    <property type="component" value="Chromosome 8"/>
</dbReference>
<protein>
    <submittedName>
        <fullName evidence="3">Uncharacterized protein LOC116221387</fullName>
    </submittedName>
</protein>